<feature type="region of interest" description="Disordered" evidence="2">
    <location>
        <begin position="568"/>
        <end position="592"/>
    </location>
</feature>
<evidence type="ECO:0000256" key="1">
    <source>
        <dbReference type="SAM" id="Coils"/>
    </source>
</evidence>
<keyword evidence="1" id="KW-0175">Coiled coil</keyword>
<organism evidence="3 4">
    <name type="scientific">Eragrostis curvula</name>
    <name type="common">weeping love grass</name>
    <dbReference type="NCBI Taxonomy" id="38414"/>
    <lineage>
        <taxon>Eukaryota</taxon>
        <taxon>Viridiplantae</taxon>
        <taxon>Streptophyta</taxon>
        <taxon>Embryophyta</taxon>
        <taxon>Tracheophyta</taxon>
        <taxon>Spermatophyta</taxon>
        <taxon>Magnoliopsida</taxon>
        <taxon>Liliopsida</taxon>
        <taxon>Poales</taxon>
        <taxon>Poaceae</taxon>
        <taxon>PACMAD clade</taxon>
        <taxon>Chloridoideae</taxon>
        <taxon>Eragrostideae</taxon>
        <taxon>Eragrostidinae</taxon>
        <taxon>Eragrostis</taxon>
    </lineage>
</organism>
<protein>
    <submittedName>
        <fullName evidence="3">Uncharacterized protein</fullName>
    </submittedName>
</protein>
<dbReference type="OrthoDB" id="619142at2759"/>
<dbReference type="PANTHER" id="PTHR33883:SF10">
    <property type="entry name" value="WPP DOMAIN-ASSOCIATED PROTEIN"/>
    <property type="match status" value="1"/>
</dbReference>
<dbReference type="EMBL" id="RWGY01000002">
    <property type="protein sequence ID" value="TVU49088.1"/>
    <property type="molecule type" value="Genomic_DNA"/>
</dbReference>
<evidence type="ECO:0000313" key="3">
    <source>
        <dbReference type="EMBL" id="TVU49088.1"/>
    </source>
</evidence>
<dbReference type="PANTHER" id="PTHR33883">
    <property type="entry name" value="WPP DOMAIN-ASSOCIATED PROTEIN"/>
    <property type="match status" value="1"/>
</dbReference>
<keyword evidence="4" id="KW-1185">Reference proteome</keyword>
<dbReference type="AlphaFoldDB" id="A0A5J9WLG0"/>
<comment type="caution">
    <text evidence="3">The sequence shown here is derived from an EMBL/GenBank/DDBJ whole genome shotgun (WGS) entry which is preliminary data.</text>
</comment>
<dbReference type="InterPro" id="IPR037490">
    <property type="entry name" value="WAP"/>
</dbReference>
<feature type="coiled-coil region" evidence="1">
    <location>
        <begin position="409"/>
        <end position="471"/>
    </location>
</feature>
<evidence type="ECO:0000313" key="4">
    <source>
        <dbReference type="Proteomes" id="UP000324897"/>
    </source>
</evidence>
<evidence type="ECO:0000256" key="2">
    <source>
        <dbReference type="SAM" id="MobiDB-lite"/>
    </source>
</evidence>
<dbReference type="Gramene" id="TVU49088">
    <property type="protein sequence ID" value="TVU49088"/>
    <property type="gene ID" value="EJB05_00379"/>
</dbReference>
<proteinExistence type="predicted"/>
<feature type="coiled-coil region" evidence="1">
    <location>
        <begin position="222"/>
        <end position="277"/>
    </location>
</feature>
<dbReference type="Proteomes" id="UP000324897">
    <property type="component" value="Chromosome 6"/>
</dbReference>
<gene>
    <name evidence="3" type="ORF">EJB05_00379</name>
</gene>
<sequence length="694" mass="79741">MEAADPLEYELQREVSHIMVRNYISGLHRELEMKLWEHRSSINRLNKNWEENASEIAVLRDELNSILNVVMGPESDDHNIWKVKDGGEPHVMEKATESSEVMLEIPDFSLLKHMPSEEITAFLKSEWLKLRRQHESELHEKTEELFRMKREFAKVKSSLPLRKERELEFVKSKLVQTIAKLDEMALRKWNSYFEYNENDEMCRLKDRISSLLHENECLRGHLADKREEIKHLSSQVLDAKSQIAQHSLSEAKLLNRVEKLRDELEDLRIERQLNNLLDSSIFREVFGNYQNQISDMNQEESFLKELLIEKDDQLNIIYEDRQKLKYENNQLVSIAGSTLMQHHEQVNLVNDELTMFREKVCEQELLILESKSESNSMKSCLYEALQQIHVCKEEINGLTENLSYMSIALDEAKEQNASLDAIIREMKKTPAQCTGGHMGLTGPIEFDMANLEKLSKAYTDFESRLEQTMKRNETRLTHIICQINPLVQQVAVLKKKEFWYQQILEIKCSNLQKAEAEVDILGDEVDTLLSVLGKIYIALEHYSPVLKHYPGSMDNEVRGTHMKNEETFSDEDAQSEQISKEKASATSPPLSRSNALHLSLGPSRLLARTAQTAPTQATPALLGIDFFIPSEGGLAGAKQSYLLGGESENVEKALRFCDPVIVVKLLKKNQVGLLQRWIAGPIGLASEDQPRLQG</sequence>
<reference evidence="3 4" key="1">
    <citation type="journal article" date="2019" name="Sci. Rep.">
        <title>A high-quality genome of Eragrostis curvula grass provides insights into Poaceae evolution and supports new strategies to enhance forage quality.</title>
        <authorList>
            <person name="Carballo J."/>
            <person name="Santos B.A.C.M."/>
            <person name="Zappacosta D."/>
            <person name="Garbus I."/>
            <person name="Selva J.P."/>
            <person name="Gallo C.A."/>
            <person name="Diaz A."/>
            <person name="Albertini E."/>
            <person name="Caccamo M."/>
            <person name="Echenique V."/>
        </authorList>
    </citation>
    <scope>NUCLEOTIDE SEQUENCE [LARGE SCALE GENOMIC DNA]</scope>
    <source>
        <strain evidence="4">cv. Victoria</strain>
        <tissue evidence="3">Leaf</tissue>
    </source>
</reference>
<accession>A0A5J9WLG0</accession>
<name>A0A5J9WLG0_9POAL</name>